<proteinExistence type="predicted"/>
<reference evidence="2 3" key="1">
    <citation type="journal article" date="2023" name="Genes (Basel)">
        <title>Chromosome-Level Genome Assembly and Circadian Gene Repertoire of the Patagonia Blennie Eleginops maclovinus-The Closest Ancestral Proxy of Antarctic Cryonotothenioids.</title>
        <authorList>
            <person name="Cheng C.C."/>
            <person name="Rivera-Colon A.G."/>
            <person name="Minhas B.F."/>
            <person name="Wilson L."/>
            <person name="Rayamajhi N."/>
            <person name="Vargas-Chacoff L."/>
            <person name="Catchen J.M."/>
        </authorList>
    </citation>
    <scope>NUCLEOTIDE SEQUENCE [LARGE SCALE GENOMIC DNA]</scope>
    <source>
        <strain evidence="2">JMC-PN-2008</strain>
    </source>
</reference>
<sequence length="67" mass="7081">MDGESRLPPPPSPPSSGPERLASGGFPMTAACGVTMMDGQGWWGLPPALLLWDVPRTDRHIVALDPS</sequence>
<comment type="caution">
    <text evidence="2">The sequence shown here is derived from an EMBL/GenBank/DDBJ whole genome shotgun (WGS) entry which is preliminary data.</text>
</comment>
<dbReference type="EMBL" id="JAUZQC010000007">
    <property type="protein sequence ID" value="KAK5868327.1"/>
    <property type="molecule type" value="Genomic_DNA"/>
</dbReference>
<feature type="compositionally biased region" description="Pro residues" evidence="1">
    <location>
        <begin position="7"/>
        <end position="16"/>
    </location>
</feature>
<dbReference type="Proteomes" id="UP001346869">
    <property type="component" value="Unassembled WGS sequence"/>
</dbReference>
<organism evidence="2 3">
    <name type="scientific">Eleginops maclovinus</name>
    <name type="common">Patagonian blennie</name>
    <name type="synonym">Eleginus maclovinus</name>
    <dbReference type="NCBI Taxonomy" id="56733"/>
    <lineage>
        <taxon>Eukaryota</taxon>
        <taxon>Metazoa</taxon>
        <taxon>Chordata</taxon>
        <taxon>Craniata</taxon>
        <taxon>Vertebrata</taxon>
        <taxon>Euteleostomi</taxon>
        <taxon>Actinopterygii</taxon>
        <taxon>Neopterygii</taxon>
        <taxon>Teleostei</taxon>
        <taxon>Neoteleostei</taxon>
        <taxon>Acanthomorphata</taxon>
        <taxon>Eupercaria</taxon>
        <taxon>Perciformes</taxon>
        <taxon>Notothenioidei</taxon>
        <taxon>Eleginopidae</taxon>
        <taxon>Eleginops</taxon>
    </lineage>
</organism>
<dbReference type="PROSITE" id="PS51257">
    <property type="entry name" value="PROKAR_LIPOPROTEIN"/>
    <property type="match status" value="1"/>
</dbReference>
<keyword evidence="3" id="KW-1185">Reference proteome</keyword>
<gene>
    <name evidence="2" type="ORF">PBY51_009354</name>
</gene>
<evidence type="ECO:0000313" key="2">
    <source>
        <dbReference type="EMBL" id="KAK5868327.1"/>
    </source>
</evidence>
<dbReference type="AlphaFoldDB" id="A0AAN7XW14"/>
<feature type="region of interest" description="Disordered" evidence="1">
    <location>
        <begin position="1"/>
        <end position="26"/>
    </location>
</feature>
<accession>A0AAN7XW14</accession>
<evidence type="ECO:0000256" key="1">
    <source>
        <dbReference type="SAM" id="MobiDB-lite"/>
    </source>
</evidence>
<protein>
    <submittedName>
        <fullName evidence="2">Uncharacterized protein</fullName>
    </submittedName>
</protein>
<reference evidence="2 3" key="2">
    <citation type="journal article" date="2023" name="Mol. Biol. Evol.">
        <title>Genomics of Secondarily Temperate Adaptation in the Only Non-Antarctic Icefish.</title>
        <authorList>
            <person name="Rivera-Colon A.G."/>
            <person name="Rayamajhi N."/>
            <person name="Minhas B.F."/>
            <person name="Madrigal G."/>
            <person name="Bilyk K.T."/>
            <person name="Yoon V."/>
            <person name="Hune M."/>
            <person name="Gregory S."/>
            <person name="Cheng C.H.C."/>
            <person name="Catchen J.M."/>
        </authorList>
    </citation>
    <scope>NUCLEOTIDE SEQUENCE [LARGE SCALE GENOMIC DNA]</scope>
    <source>
        <strain evidence="2">JMC-PN-2008</strain>
    </source>
</reference>
<evidence type="ECO:0000313" key="3">
    <source>
        <dbReference type="Proteomes" id="UP001346869"/>
    </source>
</evidence>
<name>A0AAN7XW14_ELEMC</name>